<dbReference type="GO" id="GO:0006289">
    <property type="term" value="P:nucleotide-excision repair"/>
    <property type="evidence" value="ECO:0007669"/>
    <property type="project" value="InterPro"/>
</dbReference>
<feature type="domain" description="UVR" evidence="8">
    <location>
        <begin position="197"/>
        <end position="232"/>
    </location>
</feature>
<keyword evidence="3" id="KW-0228">DNA excision</keyword>
<dbReference type="PANTHER" id="PTHR30562">
    <property type="entry name" value="UVRC/OXIDOREDUCTASE"/>
    <property type="match status" value="1"/>
</dbReference>
<dbReference type="InterPro" id="IPR035901">
    <property type="entry name" value="GIY-YIG_endonuc_sf"/>
</dbReference>
<dbReference type="FunFam" id="3.40.1440.10:FF:000001">
    <property type="entry name" value="UvrABC system protein C"/>
    <property type="match status" value="1"/>
</dbReference>
<evidence type="ECO:0000256" key="2">
    <source>
        <dbReference type="ARBA" id="ARBA00022763"/>
    </source>
</evidence>
<feature type="non-terminal residue" evidence="10">
    <location>
        <position position="257"/>
    </location>
</feature>
<sequence>MSINLKKVPNTPGVYKFFNRKEIIYIGKAKDLRKRVSSYFGKSFKDRKTSQIKFLTDKIETFSTKNEVEALLLEQTLIKENKPKFNILLRDDKTYPYIYFSLDHEFPGIYSKRTKKDVDKKFFGPFVSSEAVKKSIKEIQKIFKLRNCSDSTFANRTRPCIEFQMKRCSAPCVQKINKVDYFEDITSAKLFLSSSDTKTIEKLTKDIEKAALKLEFEKAAELRDRLERINLIKEEQSVVTMAGDVDIFSISSEMLYL</sequence>
<dbReference type="PANTHER" id="PTHR30562:SF1">
    <property type="entry name" value="UVRABC SYSTEM PROTEIN C"/>
    <property type="match status" value="1"/>
</dbReference>
<dbReference type="Pfam" id="PF01541">
    <property type="entry name" value="GIY-YIG"/>
    <property type="match status" value="1"/>
</dbReference>
<dbReference type="Pfam" id="PF02151">
    <property type="entry name" value="UVR"/>
    <property type="match status" value="1"/>
</dbReference>
<dbReference type="InterPro" id="IPR036876">
    <property type="entry name" value="UVR_dom_sf"/>
</dbReference>
<dbReference type="STRING" id="1123866.NT01SARS_0851"/>
<dbReference type="CDD" id="cd10434">
    <property type="entry name" value="GIY-YIG_UvrC_Cho"/>
    <property type="match status" value="1"/>
</dbReference>
<dbReference type="HOGENOM" id="CLU_014841_4_2_6"/>
<dbReference type="EMBL" id="JH611157">
    <property type="protein sequence ID" value="EJP71052.1"/>
    <property type="molecule type" value="Genomic_DNA"/>
</dbReference>
<dbReference type="InterPro" id="IPR050066">
    <property type="entry name" value="UvrABC_protein_C"/>
</dbReference>
<dbReference type="SUPFAM" id="SSF82771">
    <property type="entry name" value="GIY-YIG endonuclease"/>
    <property type="match status" value="1"/>
</dbReference>
<keyword evidence="6" id="KW-0742">SOS response</keyword>
<keyword evidence="7" id="KW-0175">Coiled coil</keyword>
<gene>
    <name evidence="10" type="ORF">NT01SARS_0851</name>
</gene>
<dbReference type="GO" id="GO:0009432">
    <property type="term" value="P:SOS response"/>
    <property type="evidence" value="ECO:0007669"/>
    <property type="project" value="UniProtKB-KW"/>
</dbReference>
<dbReference type="Proteomes" id="UP000010305">
    <property type="component" value="Unassembled WGS sequence"/>
</dbReference>
<evidence type="ECO:0000256" key="3">
    <source>
        <dbReference type="ARBA" id="ARBA00022769"/>
    </source>
</evidence>
<dbReference type="GO" id="GO:0009380">
    <property type="term" value="C:excinuclease repair complex"/>
    <property type="evidence" value="ECO:0007669"/>
    <property type="project" value="TreeGrafter"/>
</dbReference>
<evidence type="ECO:0000256" key="7">
    <source>
        <dbReference type="SAM" id="Coils"/>
    </source>
</evidence>
<evidence type="ECO:0000259" key="8">
    <source>
        <dbReference type="PROSITE" id="PS50151"/>
    </source>
</evidence>
<evidence type="ECO:0000313" key="11">
    <source>
        <dbReference type="Proteomes" id="UP000010305"/>
    </source>
</evidence>
<dbReference type="PROSITE" id="PS50164">
    <property type="entry name" value="GIY_YIG"/>
    <property type="match status" value="1"/>
</dbReference>
<dbReference type="InterPro" id="IPR047296">
    <property type="entry name" value="GIY-YIG_UvrC_Cho"/>
</dbReference>
<evidence type="ECO:0000256" key="4">
    <source>
        <dbReference type="ARBA" id="ARBA00022881"/>
    </source>
</evidence>
<reference evidence="10 11" key="1">
    <citation type="journal article" date="2012" name="ISME J.">
        <title>Genomic insights to SAR86, an abundant and uncultivated marine bacterial lineage.</title>
        <authorList>
            <person name="Dupont C.L."/>
            <person name="Rusch D.B."/>
            <person name="Yooseph S."/>
            <person name="Lombardo M.J."/>
            <person name="Richter R.A."/>
            <person name="Valas R."/>
            <person name="Novotny M."/>
            <person name="Yee-Greenbaum J."/>
            <person name="Selengut J.D."/>
            <person name="Haft D.H."/>
            <person name="Halpern A.L."/>
            <person name="Lasken R.S."/>
            <person name="Nealson K."/>
            <person name="Friedman R."/>
            <person name="Venter J.C."/>
        </authorList>
    </citation>
    <scope>NUCLEOTIDE SEQUENCE [LARGE SCALE GENOMIC DNA]</scope>
</reference>
<evidence type="ECO:0000256" key="6">
    <source>
        <dbReference type="ARBA" id="ARBA00023236"/>
    </source>
</evidence>
<dbReference type="InterPro" id="IPR001943">
    <property type="entry name" value="UVR_dom"/>
</dbReference>
<evidence type="ECO:0000256" key="5">
    <source>
        <dbReference type="ARBA" id="ARBA00023204"/>
    </source>
</evidence>
<dbReference type="GO" id="GO:0004518">
    <property type="term" value="F:nuclease activity"/>
    <property type="evidence" value="ECO:0007669"/>
    <property type="project" value="UniProtKB-KW"/>
</dbReference>
<evidence type="ECO:0000313" key="10">
    <source>
        <dbReference type="EMBL" id="EJP71052.1"/>
    </source>
</evidence>
<evidence type="ECO:0000259" key="9">
    <source>
        <dbReference type="PROSITE" id="PS50164"/>
    </source>
</evidence>
<dbReference type="Gene3D" id="4.10.860.10">
    <property type="entry name" value="UVR domain"/>
    <property type="match status" value="1"/>
</dbReference>
<dbReference type="SMART" id="SM00465">
    <property type="entry name" value="GIYc"/>
    <property type="match status" value="1"/>
</dbReference>
<dbReference type="Gene3D" id="3.40.1440.10">
    <property type="entry name" value="GIY-YIG endonuclease"/>
    <property type="match status" value="1"/>
</dbReference>
<keyword evidence="5" id="KW-0234">DNA repair</keyword>
<feature type="coiled-coil region" evidence="7">
    <location>
        <begin position="200"/>
        <end position="229"/>
    </location>
</feature>
<dbReference type="AlphaFoldDB" id="J4UX89"/>
<dbReference type="InterPro" id="IPR000305">
    <property type="entry name" value="GIY-YIG_endonuc"/>
</dbReference>
<dbReference type="SUPFAM" id="SSF46600">
    <property type="entry name" value="C-terminal UvrC-binding domain of UvrB"/>
    <property type="match status" value="1"/>
</dbReference>
<keyword evidence="1" id="KW-0963">Cytoplasm</keyword>
<name>J4UX89_9GAMM</name>
<evidence type="ECO:0000256" key="1">
    <source>
        <dbReference type="ARBA" id="ARBA00022490"/>
    </source>
</evidence>
<protein>
    <submittedName>
        <fullName evidence="10">UvrABC system protein C</fullName>
    </submittedName>
</protein>
<accession>J4UX89</accession>
<keyword evidence="4" id="KW-0267">Excision nuclease</keyword>
<keyword evidence="2" id="KW-0227">DNA damage</keyword>
<feature type="domain" description="GIY-YIG" evidence="9">
    <location>
        <begin position="10"/>
        <end position="87"/>
    </location>
</feature>
<organism evidence="10 11">
    <name type="scientific">SAR86 cluster bacterium SAR86A</name>
    <dbReference type="NCBI Taxonomy" id="1123866"/>
    <lineage>
        <taxon>Bacteria</taxon>
        <taxon>Pseudomonadati</taxon>
        <taxon>Pseudomonadota</taxon>
        <taxon>Gammaproteobacteria</taxon>
        <taxon>SAR86 cluster</taxon>
    </lineage>
</organism>
<proteinExistence type="predicted"/>
<dbReference type="PROSITE" id="PS50151">
    <property type="entry name" value="UVR"/>
    <property type="match status" value="1"/>
</dbReference>